<evidence type="ECO:0000313" key="2">
    <source>
        <dbReference type="Proteomes" id="UP000737171"/>
    </source>
</evidence>
<dbReference type="EMBL" id="JABRWJ010000009">
    <property type="protein sequence ID" value="NRF70842.1"/>
    <property type="molecule type" value="Genomic_DNA"/>
</dbReference>
<evidence type="ECO:0000313" key="1">
    <source>
        <dbReference type="EMBL" id="NRF70842.1"/>
    </source>
</evidence>
<name>A0ABX2EQB4_9BURK</name>
<sequence>MPLSHDTTELDHLPLAYFGGGRILPALVPACCLDMGLLASFQFRMEGVGEWVAIQRMRYDRCYAFERIATAHGATDPLLRRLALMLFEIYQGPR</sequence>
<reference evidence="1 2" key="1">
    <citation type="submission" date="2020-05" db="EMBL/GenBank/DDBJ databases">
        <title>Aquincola sp. isolate from soil.</title>
        <authorList>
            <person name="Han J."/>
            <person name="Kim D.-U."/>
        </authorList>
    </citation>
    <scope>NUCLEOTIDE SEQUENCE [LARGE SCALE GENOMIC DNA]</scope>
    <source>
        <strain evidence="1 2">S2</strain>
    </source>
</reference>
<keyword evidence="2" id="KW-1185">Reference proteome</keyword>
<proteinExistence type="predicted"/>
<comment type="caution">
    <text evidence="1">The sequence shown here is derived from an EMBL/GenBank/DDBJ whole genome shotgun (WGS) entry which is preliminary data.</text>
</comment>
<dbReference type="RefSeq" id="WP_173130768.1">
    <property type="nucleotide sequence ID" value="NZ_JABRWJ010000009.1"/>
</dbReference>
<protein>
    <submittedName>
        <fullName evidence="1">Uncharacterized protein</fullName>
    </submittedName>
</protein>
<dbReference type="Proteomes" id="UP000737171">
    <property type="component" value="Unassembled WGS sequence"/>
</dbReference>
<organism evidence="1 2">
    <name type="scientific">Pseudaquabacterium terrae</name>
    <dbReference type="NCBI Taxonomy" id="2732868"/>
    <lineage>
        <taxon>Bacteria</taxon>
        <taxon>Pseudomonadati</taxon>
        <taxon>Pseudomonadota</taxon>
        <taxon>Betaproteobacteria</taxon>
        <taxon>Burkholderiales</taxon>
        <taxon>Sphaerotilaceae</taxon>
        <taxon>Pseudaquabacterium</taxon>
    </lineage>
</organism>
<gene>
    <name evidence="1" type="ORF">HLB44_27940</name>
</gene>
<accession>A0ABX2EQB4</accession>